<dbReference type="Pfam" id="PF18295">
    <property type="entry name" value="Pdase_M17_N2"/>
    <property type="match status" value="1"/>
</dbReference>
<dbReference type="Gene3D" id="3.40.50.10590">
    <property type="entry name" value="Zn-dependent exopeptidases"/>
    <property type="match status" value="1"/>
</dbReference>
<dbReference type="PANTHER" id="PTHR11963">
    <property type="entry name" value="LEUCINE AMINOPEPTIDASE-RELATED"/>
    <property type="match status" value="1"/>
</dbReference>
<feature type="compositionally biased region" description="Polar residues" evidence="5">
    <location>
        <begin position="1"/>
        <end position="11"/>
    </location>
</feature>
<dbReference type="STRING" id="564608.C1MI15"/>
<feature type="region of interest" description="Disordered" evidence="5">
    <location>
        <begin position="562"/>
        <end position="585"/>
    </location>
</feature>
<comment type="similarity">
    <text evidence="1">Belongs to the peptidase M17 family.</text>
</comment>
<feature type="domain" description="Cytosol aminopeptidase" evidence="6">
    <location>
        <begin position="447"/>
        <end position="454"/>
    </location>
</feature>
<dbReference type="SUPFAM" id="SSF53187">
    <property type="entry name" value="Zn-dependent exopeptidases"/>
    <property type="match status" value="1"/>
</dbReference>
<evidence type="ECO:0000313" key="8">
    <source>
        <dbReference type="Proteomes" id="UP000001876"/>
    </source>
</evidence>
<keyword evidence="2" id="KW-0031">Aminopeptidase</keyword>
<evidence type="ECO:0000256" key="5">
    <source>
        <dbReference type="SAM" id="MobiDB-lite"/>
    </source>
</evidence>
<evidence type="ECO:0000256" key="4">
    <source>
        <dbReference type="ARBA" id="ARBA00022801"/>
    </source>
</evidence>
<dbReference type="InterPro" id="IPR000819">
    <property type="entry name" value="Peptidase_M17_C"/>
</dbReference>
<gene>
    <name evidence="7" type="ORF">MICPUCDRAFT_50398</name>
</gene>
<evidence type="ECO:0000256" key="3">
    <source>
        <dbReference type="ARBA" id="ARBA00022670"/>
    </source>
</evidence>
<dbReference type="GeneID" id="9681155"/>
<evidence type="ECO:0000259" key="6">
    <source>
        <dbReference type="PROSITE" id="PS00631"/>
    </source>
</evidence>
<dbReference type="RefSeq" id="XP_003055051.1">
    <property type="nucleotide sequence ID" value="XM_003055005.1"/>
</dbReference>
<dbReference type="Pfam" id="PF00883">
    <property type="entry name" value="Peptidase_M17"/>
    <property type="match status" value="1"/>
</dbReference>
<dbReference type="PROSITE" id="PS00631">
    <property type="entry name" value="CYTOSOL_AP"/>
    <property type="match status" value="1"/>
</dbReference>
<dbReference type="KEGG" id="mpp:MICPUCDRAFT_50398"/>
<name>C1MI15_MICPC</name>
<keyword evidence="4" id="KW-0378">Hydrolase</keyword>
<dbReference type="eggNOG" id="KOG2597">
    <property type="taxonomic scope" value="Eukaryota"/>
</dbReference>
<dbReference type="Gene3D" id="3.40.630.10">
    <property type="entry name" value="Zn peptidases"/>
    <property type="match status" value="1"/>
</dbReference>
<evidence type="ECO:0000256" key="2">
    <source>
        <dbReference type="ARBA" id="ARBA00022438"/>
    </source>
</evidence>
<dbReference type="GO" id="GO:0006508">
    <property type="term" value="P:proteolysis"/>
    <property type="evidence" value="ECO:0007669"/>
    <property type="project" value="UniProtKB-KW"/>
</dbReference>
<dbReference type="AlphaFoldDB" id="C1MI15"/>
<dbReference type="InterPro" id="IPR011356">
    <property type="entry name" value="Leucine_aapep/pepB"/>
</dbReference>
<evidence type="ECO:0000313" key="7">
    <source>
        <dbReference type="EMBL" id="EEH60303.1"/>
    </source>
</evidence>
<keyword evidence="3" id="KW-0645">Protease</keyword>
<organism evidence="8">
    <name type="scientific">Micromonas pusilla (strain CCMP1545)</name>
    <name type="common">Picoplanktonic green alga</name>
    <dbReference type="NCBI Taxonomy" id="564608"/>
    <lineage>
        <taxon>Eukaryota</taxon>
        <taxon>Viridiplantae</taxon>
        <taxon>Chlorophyta</taxon>
        <taxon>Mamiellophyceae</taxon>
        <taxon>Mamiellales</taxon>
        <taxon>Mamiellaceae</taxon>
        <taxon>Micromonas</taxon>
    </lineage>
</organism>
<dbReference type="EMBL" id="GG663735">
    <property type="protein sequence ID" value="EEH60303.1"/>
    <property type="molecule type" value="Genomic_DNA"/>
</dbReference>
<dbReference type="GO" id="GO:0005737">
    <property type="term" value="C:cytoplasm"/>
    <property type="evidence" value="ECO:0007669"/>
    <property type="project" value="InterPro"/>
</dbReference>
<feature type="compositionally biased region" description="Basic residues" evidence="5">
    <location>
        <begin position="28"/>
        <end position="39"/>
    </location>
</feature>
<dbReference type="PRINTS" id="PR00481">
    <property type="entry name" value="LAMNOPPTDASE"/>
</dbReference>
<dbReference type="GO" id="GO:0070006">
    <property type="term" value="F:metalloaminopeptidase activity"/>
    <property type="evidence" value="ECO:0007669"/>
    <property type="project" value="InterPro"/>
</dbReference>
<reference evidence="7 8" key="1">
    <citation type="journal article" date="2009" name="Science">
        <title>Green evolution and dynamic adaptations revealed by genomes of the marine picoeukaryotes Micromonas.</title>
        <authorList>
            <person name="Worden A.Z."/>
            <person name="Lee J.H."/>
            <person name="Mock T."/>
            <person name="Rouze P."/>
            <person name="Simmons M.P."/>
            <person name="Aerts A.L."/>
            <person name="Allen A.E."/>
            <person name="Cuvelier M.L."/>
            <person name="Derelle E."/>
            <person name="Everett M.V."/>
            <person name="Foulon E."/>
            <person name="Grimwood J."/>
            <person name="Gundlach H."/>
            <person name="Henrissat B."/>
            <person name="Napoli C."/>
            <person name="McDonald S.M."/>
            <person name="Parker M.S."/>
            <person name="Rombauts S."/>
            <person name="Salamov A."/>
            <person name="Von Dassow P."/>
            <person name="Badger J.H."/>
            <person name="Coutinho P.M."/>
            <person name="Demir E."/>
            <person name="Dubchak I."/>
            <person name="Gentemann C."/>
            <person name="Eikrem W."/>
            <person name="Gready J.E."/>
            <person name="John U."/>
            <person name="Lanier W."/>
            <person name="Lindquist E.A."/>
            <person name="Lucas S."/>
            <person name="Mayer K.F."/>
            <person name="Moreau H."/>
            <person name="Not F."/>
            <person name="Otillar R."/>
            <person name="Panaud O."/>
            <person name="Pangilinan J."/>
            <person name="Paulsen I."/>
            <person name="Piegu B."/>
            <person name="Poliakov A."/>
            <person name="Robbens S."/>
            <person name="Schmutz J."/>
            <person name="Toulza E."/>
            <person name="Wyss T."/>
            <person name="Zelensky A."/>
            <person name="Zhou K."/>
            <person name="Armbrust E.V."/>
            <person name="Bhattacharya D."/>
            <person name="Goodenough U.W."/>
            <person name="Van de Peer Y."/>
            <person name="Grigoriev I.V."/>
        </authorList>
    </citation>
    <scope>NUCLEOTIDE SEQUENCE [LARGE SCALE GENOMIC DNA]</scope>
    <source>
        <strain evidence="7 8">CCMP1545</strain>
    </source>
</reference>
<feature type="compositionally biased region" description="Low complexity" evidence="5">
    <location>
        <begin position="40"/>
        <end position="50"/>
    </location>
</feature>
<accession>C1MI15</accession>
<dbReference type="Proteomes" id="UP000001876">
    <property type="component" value="Unassembled WGS sequence"/>
</dbReference>
<dbReference type="OrthoDB" id="412814at2759"/>
<evidence type="ECO:0000256" key="1">
    <source>
        <dbReference type="ARBA" id="ARBA00009528"/>
    </source>
</evidence>
<dbReference type="InterPro" id="IPR041417">
    <property type="entry name" value="NPEPL1_N"/>
</dbReference>
<dbReference type="GO" id="GO:0030145">
    <property type="term" value="F:manganese ion binding"/>
    <property type="evidence" value="ECO:0007669"/>
    <property type="project" value="InterPro"/>
</dbReference>
<dbReference type="PANTHER" id="PTHR11963:SF4">
    <property type="entry name" value="AMINOPEPTIDASE NPEPL1-RELATED"/>
    <property type="match status" value="1"/>
</dbReference>
<keyword evidence="8" id="KW-1185">Reference proteome</keyword>
<sequence>MPSSALATAPSTPRRPVVGAASAQPGGRKNRVVRRRSRPTRASSSTTPITNEDWEASSPIAFDASLDDALACDKVVVLGARASLTSPALVDALPPPIAAVWTDAVRLTPAGDGGGKRSLMVRVETNGEDGGSGTRLVEVVVGVLPPSVSRHNCSAAPFAVSTILAGVSAPADPARALGIVTALRRDADAIPIATAVARCFPLYTAKSVAGRDTAEGRGKIAERGRVRVASVVVGKDATVASEVTPTSDAAAAAAAAAARGVRFAGRLVDAPPAAMDPDAIVREAEAVVARLRATLASDGGTGATISSDVLRYDALKRGGFGGLVAVGDAAARDGREPALVHVKYTPPPPSGGESDARRVVALVGKGITFDTGGLQIKGKSGMPGMKSDMGGAAAMLAAFEAVCVLRPAHLRELHLVLCVAENAVGPAAFRPDDVVVPLSGRTIEVNNTDAEGRVVLADGVAFASGPIVRADDVIDMATLTGAQMVATGRHFAGIVSDDEAMERACEDAGRRSGDLCHALPYAPEFFTREFSSKVADMRNSVKDRSNAQASCAGQFIANHLDPGWGKKSSAGGGGGGDDDEGGGGLVKTRRWLHVDMAGPSTEKGSGRGTGYGVSLLVELLTGSFYR</sequence>
<feature type="region of interest" description="Disordered" evidence="5">
    <location>
        <begin position="1"/>
        <end position="52"/>
    </location>
</feature>
<dbReference type="OMA" id="CFPVVYC"/>
<protein>
    <submittedName>
        <fullName evidence="7">Predicted protein</fullName>
    </submittedName>
</protein>
<proteinExistence type="inferred from homology"/>